<sequence>MRDREARNGRNPSPSPEGRTHWKRSAVMFVPCTLAVGALGIALAQGALARVRDRTPPTAR</sequence>
<keyword evidence="2" id="KW-0812">Transmembrane</keyword>
<evidence type="ECO:0000256" key="1">
    <source>
        <dbReference type="SAM" id="MobiDB-lite"/>
    </source>
</evidence>
<dbReference type="Proteomes" id="UP000622166">
    <property type="component" value="Unassembled WGS sequence"/>
</dbReference>
<reference evidence="3" key="2">
    <citation type="submission" date="2020-09" db="EMBL/GenBank/DDBJ databases">
        <authorList>
            <person name="Sun Q."/>
            <person name="Ohkuma M."/>
        </authorList>
    </citation>
    <scope>NUCLEOTIDE SEQUENCE</scope>
    <source>
        <strain evidence="3">JCM 4815</strain>
    </source>
</reference>
<evidence type="ECO:0000313" key="3">
    <source>
        <dbReference type="EMBL" id="GGY98522.1"/>
    </source>
</evidence>
<proteinExistence type="predicted"/>
<feature type="region of interest" description="Disordered" evidence="1">
    <location>
        <begin position="1"/>
        <end position="23"/>
    </location>
</feature>
<protein>
    <submittedName>
        <fullName evidence="3">Uncharacterized protein</fullName>
    </submittedName>
</protein>
<evidence type="ECO:0000313" key="4">
    <source>
        <dbReference type="Proteomes" id="UP000622166"/>
    </source>
</evidence>
<organism evidence="3 4">
    <name type="scientific">Streptomyces poonensis</name>
    <dbReference type="NCBI Taxonomy" id="68255"/>
    <lineage>
        <taxon>Bacteria</taxon>
        <taxon>Bacillati</taxon>
        <taxon>Actinomycetota</taxon>
        <taxon>Actinomycetes</taxon>
        <taxon>Kitasatosporales</taxon>
        <taxon>Streptomycetaceae</taxon>
        <taxon>Streptomyces</taxon>
    </lineage>
</organism>
<gene>
    <name evidence="3" type="ORF">GCM10010365_16360</name>
</gene>
<accession>A0A918PCU2</accession>
<comment type="caution">
    <text evidence="3">The sequence shown here is derived from an EMBL/GenBank/DDBJ whole genome shotgun (WGS) entry which is preliminary data.</text>
</comment>
<feature type="transmembrane region" description="Helical" evidence="2">
    <location>
        <begin position="26"/>
        <end position="48"/>
    </location>
</feature>
<dbReference type="AlphaFoldDB" id="A0A918PCU2"/>
<name>A0A918PCU2_9ACTN</name>
<keyword evidence="2" id="KW-0472">Membrane</keyword>
<dbReference type="RefSeq" id="WP_189857641.1">
    <property type="nucleotide sequence ID" value="NZ_BMVW01000002.1"/>
</dbReference>
<keyword evidence="2" id="KW-1133">Transmembrane helix</keyword>
<keyword evidence="4" id="KW-1185">Reference proteome</keyword>
<reference evidence="3" key="1">
    <citation type="journal article" date="2014" name="Int. J. Syst. Evol. Microbiol.">
        <title>Complete genome sequence of Corynebacterium casei LMG S-19264T (=DSM 44701T), isolated from a smear-ripened cheese.</title>
        <authorList>
            <consortium name="US DOE Joint Genome Institute (JGI-PGF)"/>
            <person name="Walter F."/>
            <person name="Albersmeier A."/>
            <person name="Kalinowski J."/>
            <person name="Ruckert C."/>
        </authorList>
    </citation>
    <scope>NUCLEOTIDE SEQUENCE</scope>
    <source>
        <strain evidence="3">JCM 4815</strain>
    </source>
</reference>
<dbReference type="EMBL" id="BMVW01000002">
    <property type="protein sequence ID" value="GGY98522.1"/>
    <property type="molecule type" value="Genomic_DNA"/>
</dbReference>
<evidence type="ECO:0000256" key="2">
    <source>
        <dbReference type="SAM" id="Phobius"/>
    </source>
</evidence>